<evidence type="ECO:0000256" key="7">
    <source>
        <dbReference type="SAM" id="MobiDB-lite"/>
    </source>
</evidence>
<dbReference type="GO" id="GO:0006511">
    <property type="term" value="P:ubiquitin-dependent protein catabolic process"/>
    <property type="evidence" value="ECO:0007669"/>
    <property type="project" value="InterPro"/>
</dbReference>
<dbReference type="InterPro" id="IPR044554">
    <property type="entry name" value="ANAPC2"/>
</dbReference>
<dbReference type="OrthoDB" id="5581181at2759"/>
<dbReference type="InterPro" id="IPR014786">
    <property type="entry name" value="ANAPC2_C"/>
</dbReference>
<keyword evidence="10" id="KW-1185">Reference proteome</keyword>
<dbReference type="Pfam" id="PF08672">
    <property type="entry name" value="ANAPC2"/>
    <property type="match status" value="1"/>
</dbReference>
<dbReference type="SMART" id="SM00182">
    <property type="entry name" value="CULLIN"/>
    <property type="match status" value="1"/>
</dbReference>
<protein>
    <recommendedName>
        <fullName evidence="1">Anaphase-promoting complex subunit 2</fullName>
    </recommendedName>
</protein>
<name>A0A9P6B0C0_9AGAM</name>
<dbReference type="GO" id="GO:0070979">
    <property type="term" value="P:protein K11-linked ubiquitination"/>
    <property type="evidence" value="ECO:0007669"/>
    <property type="project" value="TreeGrafter"/>
</dbReference>
<dbReference type="InterPro" id="IPR059120">
    <property type="entry name" value="Cullin-like_AB"/>
</dbReference>
<evidence type="ECO:0000256" key="6">
    <source>
        <dbReference type="PROSITE-ProRule" id="PRU00330"/>
    </source>
</evidence>
<proteinExistence type="inferred from homology"/>
<evidence type="ECO:0000256" key="2">
    <source>
        <dbReference type="ARBA" id="ARBA00022618"/>
    </source>
</evidence>
<dbReference type="EMBL" id="MU128951">
    <property type="protein sequence ID" value="KAF9515308.1"/>
    <property type="molecule type" value="Genomic_DNA"/>
</dbReference>
<dbReference type="Pfam" id="PF26557">
    <property type="entry name" value="Cullin_AB"/>
    <property type="match status" value="1"/>
</dbReference>
<evidence type="ECO:0000256" key="1">
    <source>
        <dbReference type="ARBA" id="ARBA00016068"/>
    </source>
</evidence>
<keyword evidence="3" id="KW-0498">Mitosis</keyword>
<evidence type="ECO:0000256" key="3">
    <source>
        <dbReference type="ARBA" id="ARBA00022776"/>
    </source>
</evidence>
<evidence type="ECO:0000256" key="5">
    <source>
        <dbReference type="ARBA" id="ARBA00023306"/>
    </source>
</evidence>
<dbReference type="InterPro" id="IPR036317">
    <property type="entry name" value="Cullin_homology_sf"/>
</dbReference>
<evidence type="ECO:0000313" key="9">
    <source>
        <dbReference type="EMBL" id="KAF9515308.1"/>
    </source>
</evidence>
<dbReference type="InterPro" id="IPR036390">
    <property type="entry name" value="WH_DNA-bd_sf"/>
</dbReference>
<evidence type="ECO:0000256" key="4">
    <source>
        <dbReference type="ARBA" id="ARBA00022786"/>
    </source>
</evidence>
<organism evidence="9 10">
    <name type="scientific">Hydnum rufescens UP504</name>
    <dbReference type="NCBI Taxonomy" id="1448309"/>
    <lineage>
        <taxon>Eukaryota</taxon>
        <taxon>Fungi</taxon>
        <taxon>Dikarya</taxon>
        <taxon>Basidiomycota</taxon>
        <taxon>Agaricomycotina</taxon>
        <taxon>Agaricomycetes</taxon>
        <taxon>Cantharellales</taxon>
        <taxon>Hydnaceae</taxon>
        <taxon>Hydnum</taxon>
    </lineage>
</organism>
<evidence type="ECO:0000313" key="10">
    <source>
        <dbReference type="Proteomes" id="UP000886523"/>
    </source>
</evidence>
<dbReference type="Proteomes" id="UP000886523">
    <property type="component" value="Unassembled WGS sequence"/>
</dbReference>
<dbReference type="Gene3D" id="1.10.10.10">
    <property type="entry name" value="Winged helix-like DNA-binding domain superfamily/Winged helix DNA-binding domain"/>
    <property type="match status" value="1"/>
</dbReference>
<dbReference type="GO" id="GO:0051301">
    <property type="term" value="P:cell division"/>
    <property type="evidence" value="ECO:0007669"/>
    <property type="project" value="UniProtKB-KW"/>
</dbReference>
<dbReference type="InterPro" id="IPR016158">
    <property type="entry name" value="Cullin_homology"/>
</dbReference>
<dbReference type="InterPro" id="IPR036388">
    <property type="entry name" value="WH-like_DNA-bd_sf"/>
</dbReference>
<dbReference type="PANTHER" id="PTHR45957:SF1">
    <property type="entry name" value="ANAPHASE-PROMOTING COMPLEX SUBUNIT 2"/>
    <property type="match status" value="1"/>
</dbReference>
<dbReference type="PANTHER" id="PTHR45957">
    <property type="entry name" value="ANAPHASE-PROMOTING COMPLEX SUBUNIT 2"/>
    <property type="match status" value="1"/>
</dbReference>
<accession>A0A9P6B0C0</accession>
<keyword evidence="4" id="KW-0833">Ubl conjugation pathway</keyword>
<feature type="region of interest" description="Disordered" evidence="7">
    <location>
        <begin position="275"/>
        <end position="306"/>
    </location>
</feature>
<dbReference type="Pfam" id="PF25773">
    <property type="entry name" value="TPR_ANAPC2"/>
    <property type="match status" value="1"/>
</dbReference>
<dbReference type="GO" id="GO:0031625">
    <property type="term" value="F:ubiquitin protein ligase binding"/>
    <property type="evidence" value="ECO:0007669"/>
    <property type="project" value="InterPro"/>
</dbReference>
<dbReference type="SMART" id="SM01013">
    <property type="entry name" value="APC2"/>
    <property type="match status" value="1"/>
</dbReference>
<sequence>MSPLLFSLENHEGTHVHVSHGVDSYWPFKRTFRTIILSFLPPSFADTLQAVLKKTFSEAAQSESRLAIANALDQMGILIDFKSLINLAIDQEIERHVMETCPRIRDQHMLPELRNWFNDRVKTWMTDIFGKGRRSVQWYNYLLIYVFASLFEHYMLKVLCDLRISELFEIIVDYEDKTHPLPVLQDLKDCLARTGQRKELVKGLRESTIKRLLQPGAATSDILQQYVSTIKVLRFLDPPGVLLYGVAEPIRRYLRERPDTIKIIVANLIPRKKKKKDKDAMDEDDDGSDDEDKDEGVLLDDQNEPAPIQANEEIYEDYTDPAWQPPANDAEPGFRAQKTSDIISTLVSIFGSKDLFIKELQISFGQRLLAITDGNYDEEVHNLEVLKIRFGDTPLQICDVMMKDLTDSRRTDQHIQDRVQSALHPTIISRHFWPSMPRSTLQLPGQLRELQKIYENEYQVQKQDKKLKWLPNMGTVELTVQMDDGRETRVTATPLQAAVIELFSDCPQWHVEQLAERLGKLDITSVALALMFWQSQGVVQDLGAHLFRLRETLDETAQNTESAPAATEYGLGVAAESPEEQGSVEVYWSFVRAMLTNLGQLPTERIHGMLRLAPGPNPTPEQTLHFLESAQREGLVEFRDHLWSLLRR</sequence>
<dbReference type="Gene3D" id="3.30.230.130">
    <property type="entry name" value="Cullin, Chain C, Domain 2"/>
    <property type="match status" value="1"/>
</dbReference>
<gene>
    <name evidence="9" type="ORF">BS47DRAFT_1294016</name>
</gene>
<reference evidence="9" key="1">
    <citation type="journal article" date="2020" name="Nat. Commun.">
        <title>Large-scale genome sequencing of mycorrhizal fungi provides insights into the early evolution of symbiotic traits.</title>
        <authorList>
            <person name="Miyauchi S."/>
            <person name="Kiss E."/>
            <person name="Kuo A."/>
            <person name="Drula E."/>
            <person name="Kohler A."/>
            <person name="Sanchez-Garcia M."/>
            <person name="Morin E."/>
            <person name="Andreopoulos B."/>
            <person name="Barry K.W."/>
            <person name="Bonito G."/>
            <person name="Buee M."/>
            <person name="Carver A."/>
            <person name="Chen C."/>
            <person name="Cichocki N."/>
            <person name="Clum A."/>
            <person name="Culley D."/>
            <person name="Crous P.W."/>
            <person name="Fauchery L."/>
            <person name="Girlanda M."/>
            <person name="Hayes R.D."/>
            <person name="Keri Z."/>
            <person name="LaButti K."/>
            <person name="Lipzen A."/>
            <person name="Lombard V."/>
            <person name="Magnuson J."/>
            <person name="Maillard F."/>
            <person name="Murat C."/>
            <person name="Nolan M."/>
            <person name="Ohm R.A."/>
            <person name="Pangilinan J."/>
            <person name="Pereira M.F."/>
            <person name="Perotto S."/>
            <person name="Peter M."/>
            <person name="Pfister S."/>
            <person name="Riley R."/>
            <person name="Sitrit Y."/>
            <person name="Stielow J.B."/>
            <person name="Szollosi G."/>
            <person name="Zifcakova L."/>
            <person name="Stursova M."/>
            <person name="Spatafora J.W."/>
            <person name="Tedersoo L."/>
            <person name="Vaario L.M."/>
            <person name="Yamada A."/>
            <person name="Yan M."/>
            <person name="Wang P."/>
            <person name="Xu J."/>
            <person name="Bruns T."/>
            <person name="Baldrian P."/>
            <person name="Vilgalys R."/>
            <person name="Dunand C."/>
            <person name="Henrissat B."/>
            <person name="Grigoriev I.V."/>
            <person name="Hibbett D."/>
            <person name="Nagy L.G."/>
            <person name="Martin F.M."/>
        </authorList>
    </citation>
    <scope>NUCLEOTIDE SEQUENCE</scope>
    <source>
        <strain evidence="9">UP504</strain>
    </source>
</reference>
<feature type="domain" description="Cullin family profile" evidence="8">
    <location>
        <begin position="310"/>
        <end position="519"/>
    </location>
</feature>
<dbReference type="SUPFAM" id="SSF75632">
    <property type="entry name" value="Cullin homology domain"/>
    <property type="match status" value="1"/>
</dbReference>
<dbReference type="PROSITE" id="PS50069">
    <property type="entry name" value="CULLIN_2"/>
    <property type="match status" value="1"/>
</dbReference>
<dbReference type="AlphaFoldDB" id="A0A9P6B0C0"/>
<comment type="similarity">
    <text evidence="6">Belongs to the cullin family.</text>
</comment>
<keyword evidence="2" id="KW-0132">Cell division</keyword>
<dbReference type="SUPFAM" id="SSF46785">
    <property type="entry name" value="Winged helix' DNA-binding domain"/>
    <property type="match status" value="1"/>
</dbReference>
<evidence type="ECO:0000259" key="8">
    <source>
        <dbReference type="PROSITE" id="PS50069"/>
    </source>
</evidence>
<dbReference type="Gene3D" id="1.20.1310.10">
    <property type="entry name" value="Cullin Repeats"/>
    <property type="match status" value="1"/>
</dbReference>
<feature type="compositionally biased region" description="Acidic residues" evidence="7">
    <location>
        <begin position="280"/>
        <end position="303"/>
    </location>
</feature>
<dbReference type="GO" id="GO:0005680">
    <property type="term" value="C:anaphase-promoting complex"/>
    <property type="evidence" value="ECO:0007669"/>
    <property type="project" value="TreeGrafter"/>
</dbReference>
<comment type="caution">
    <text evidence="9">The sequence shown here is derived from an EMBL/GenBank/DDBJ whole genome shotgun (WGS) entry which is preliminary data.</text>
</comment>
<keyword evidence="5" id="KW-0131">Cell cycle</keyword>
<dbReference type="GO" id="GO:0007091">
    <property type="term" value="P:metaphase/anaphase transition of mitotic cell cycle"/>
    <property type="evidence" value="ECO:0007669"/>
    <property type="project" value="TreeGrafter"/>
</dbReference>
<dbReference type="InterPro" id="IPR057975">
    <property type="entry name" value="TPR_ANAPC2"/>
</dbReference>